<sequence length="158" mass="18235">MLKLRYISRFRSVEVYKALHKINLKMASSQMASATSFKNPKLISIPDVEIDKHGKFKYILVKVHDPDMDREFKHIVRGSAKAAYHADIYDQVVAQIEEKGLDCEILGGGRIEHEPAKKSIKIYGYSQQYGQADHSITHSLLLRKYKDYDQITWSNEGY</sequence>
<dbReference type="Gene3D" id="3.50.20.20">
    <property type="entry name" value="Janus/Ocnus"/>
    <property type="match status" value="1"/>
</dbReference>
<dbReference type="OrthoDB" id="10249612at2759"/>
<evidence type="ECO:0000256" key="3">
    <source>
        <dbReference type="ARBA" id="ARBA00022782"/>
    </source>
</evidence>
<keyword evidence="3" id="KW-0221">Differentiation</keyword>
<dbReference type="SUPFAM" id="SSF143724">
    <property type="entry name" value="PHP14-like"/>
    <property type="match status" value="1"/>
</dbReference>
<evidence type="ECO:0000256" key="1">
    <source>
        <dbReference type="ARBA" id="ARBA00002508"/>
    </source>
</evidence>
<keyword evidence="7" id="KW-1185">Reference proteome</keyword>
<accession>A0A9W3B995</accession>
<dbReference type="PANTHER" id="PTHR12258:SF5">
    <property type="entry name" value="BCDNA.GH02250-RELATED"/>
    <property type="match status" value="1"/>
</dbReference>
<feature type="active site" description="Proton acceptor" evidence="5">
    <location>
        <position position="85"/>
    </location>
</feature>
<evidence type="ECO:0000256" key="4">
    <source>
        <dbReference type="ARBA" id="ARBA00022928"/>
    </source>
</evidence>
<proteinExistence type="inferred from homology"/>
<keyword evidence="4" id="KW-0726">Sexual differentiation</keyword>
<dbReference type="InterPro" id="IPR038596">
    <property type="entry name" value="Janus_sf"/>
</dbReference>
<organism evidence="7 8">
    <name type="scientific">Biomphalaria glabrata</name>
    <name type="common">Bloodfluke planorb</name>
    <name type="synonym">Freshwater snail</name>
    <dbReference type="NCBI Taxonomy" id="6526"/>
    <lineage>
        <taxon>Eukaryota</taxon>
        <taxon>Metazoa</taxon>
        <taxon>Spiralia</taxon>
        <taxon>Lophotrochozoa</taxon>
        <taxon>Mollusca</taxon>
        <taxon>Gastropoda</taxon>
        <taxon>Heterobranchia</taxon>
        <taxon>Euthyneura</taxon>
        <taxon>Panpulmonata</taxon>
        <taxon>Hygrophila</taxon>
        <taxon>Lymnaeoidea</taxon>
        <taxon>Planorbidae</taxon>
        <taxon>Biomphalaria</taxon>
    </lineage>
</organism>
<dbReference type="GO" id="GO:0007548">
    <property type="term" value="P:sex differentiation"/>
    <property type="evidence" value="ECO:0007669"/>
    <property type="project" value="UniProtKB-KW"/>
</dbReference>
<gene>
    <name evidence="8" type="primary">LOC129928043</name>
</gene>
<dbReference type="Proteomes" id="UP001165740">
    <property type="component" value="Chromosome 9"/>
</dbReference>
<feature type="binding site" evidence="6">
    <location>
        <position position="57"/>
    </location>
    <ligand>
        <name>substrate</name>
    </ligand>
</feature>
<dbReference type="GO" id="GO:0005829">
    <property type="term" value="C:cytosol"/>
    <property type="evidence" value="ECO:0007669"/>
    <property type="project" value="TreeGrafter"/>
</dbReference>
<comment type="similarity">
    <text evidence="2">Belongs to the janus family.</text>
</comment>
<evidence type="ECO:0000313" key="8">
    <source>
        <dbReference type="RefSeq" id="XP_055896004.1"/>
    </source>
</evidence>
<dbReference type="RefSeq" id="XP_055896004.1">
    <property type="nucleotide sequence ID" value="XM_056040029.1"/>
</dbReference>
<evidence type="ECO:0000256" key="5">
    <source>
        <dbReference type="PIRSR" id="PIRSR607702-1"/>
    </source>
</evidence>
<dbReference type="GO" id="GO:0030154">
    <property type="term" value="P:cell differentiation"/>
    <property type="evidence" value="ECO:0007669"/>
    <property type="project" value="UniProtKB-KW"/>
</dbReference>
<dbReference type="PANTHER" id="PTHR12258">
    <property type="entry name" value="JANUS-A/JANUS-B"/>
    <property type="match status" value="1"/>
</dbReference>
<dbReference type="FunFam" id="3.50.20.20:FF:000001">
    <property type="entry name" value="14 kDa phosphohistidine phosphatase"/>
    <property type="match status" value="1"/>
</dbReference>
<dbReference type="InterPro" id="IPR007702">
    <property type="entry name" value="Janus"/>
</dbReference>
<evidence type="ECO:0000313" key="7">
    <source>
        <dbReference type="Proteomes" id="UP001165740"/>
    </source>
</evidence>
<dbReference type="OMA" id="VRGYSWA"/>
<evidence type="ECO:0000256" key="2">
    <source>
        <dbReference type="ARBA" id="ARBA00010971"/>
    </source>
</evidence>
<protein>
    <submittedName>
        <fullName evidence="8">14 kDa phosphohistidine phosphatase-like isoform X1</fullName>
    </submittedName>
</protein>
<reference evidence="8" key="1">
    <citation type="submission" date="2025-08" db="UniProtKB">
        <authorList>
            <consortium name="RefSeq"/>
        </authorList>
    </citation>
    <scope>IDENTIFICATION</scope>
</reference>
<dbReference type="Pfam" id="PF05005">
    <property type="entry name" value="Ocnus"/>
    <property type="match status" value="1"/>
</dbReference>
<dbReference type="AlphaFoldDB" id="A0A9W3B995"/>
<dbReference type="GO" id="GO:0101006">
    <property type="term" value="F:protein histidine phosphatase activity"/>
    <property type="evidence" value="ECO:0007669"/>
    <property type="project" value="TreeGrafter"/>
</dbReference>
<evidence type="ECO:0000256" key="6">
    <source>
        <dbReference type="PIRSR" id="PIRSR607702-2"/>
    </source>
</evidence>
<dbReference type="GeneID" id="129928043"/>
<name>A0A9W3B995_BIOGL</name>
<comment type="function">
    <text evidence="1">JanA and janB regulate somatic sex differentiation.</text>
</comment>